<dbReference type="InterPro" id="IPR010148">
    <property type="entry name" value="CRISPR-assoc_prot_CT1975"/>
</dbReference>
<accession>A0ABN2JMW6</accession>
<name>A0ABN2JMW6_9ACTN</name>
<keyword evidence="2" id="KW-1185">Reference proteome</keyword>
<organism evidence="1 2">
    <name type="scientific">Streptomyces yatensis</name>
    <dbReference type="NCBI Taxonomy" id="155177"/>
    <lineage>
        <taxon>Bacteria</taxon>
        <taxon>Bacillati</taxon>
        <taxon>Actinomycetota</taxon>
        <taxon>Actinomycetes</taxon>
        <taxon>Kitasatosporales</taxon>
        <taxon>Streptomycetaceae</taxon>
        <taxon>Streptomyces</taxon>
        <taxon>Streptomyces violaceusniger group</taxon>
    </lineage>
</organism>
<comment type="caution">
    <text evidence="1">The sequence shown here is derived from an EMBL/GenBank/DDBJ whole genome shotgun (WGS) entry which is preliminary data.</text>
</comment>
<dbReference type="RefSeq" id="WP_211121285.1">
    <property type="nucleotide sequence ID" value="NZ_BAAALR010000165.1"/>
</dbReference>
<dbReference type="Pfam" id="PF09344">
    <property type="entry name" value="Cas_CT1975"/>
    <property type="match status" value="1"/>
</dbReference>
<gene>
    <name evidence="1" type="primary">cas7e</name>
    <name evidence="1" type="ORF">GCM10009680_86800</name>
</gene>
<dbReference type="NCBIfam" id="TIGR01869">
    <property type="entry name" value="casC_Cse4"/>
    <property type="match status" value="1"/>
</dbReference>
<evidence type="ECO:0000313" key="2">
    <source>
        <dbReference type="Proteomes" id="UP001499947"/>
    </source>
</evidence>
<reference evidence="1 2" key="1">
    <citation type="journal article" date="2019" name="Int. J. Syst. Evol. Microbiol.">
        <title>The Global Catalogue of Microorganisms (GCM) 10K type strain sequencing project: providing services to taxonomists for standard genome sequencing and annotation.</title>
        <authorList>
            <consortium name="The Broad Institute Genomics Platform"/>
            <consortium name="The Broad Institute Genome Sequencing Center for Infectious Disease"/>
            <person name="Wu L."/>
            <person name="Ma J."/>
        </authorList>
    </citation>
    <scope>NUCLEOTIDE SEQUENCE [LARGE SCALE GENOMIC DNA]</scope>
    <source>
        <strain evidence="1 2">JCM 13244</strain>
    </source>
</reference>
<sequence>MTAARFLDIHALHPSTAANLNSDESGEPKTLELGGAIRTMISSQAWKRPIRLAVEEELDEHAARTRMVPPTVTDALRAEGWTEDLASFAAAQIAASAKTGGLKTNPQEDHRTQAMFFLPADTARHLTQLCRTHRTTLEEGLAKQTATKKPAPALLPTDEITAQLTRRTASISLFGRMLTEIHDGHIQAAVQMAPAFTVHRSEPQPDFFTAVDDWPRPGEAGSAHLNTAYRSTGHFYRFATVNTTTLLANLNGDTTTARTLIDLFTQAFIMTMPRGGQTSAAAHTVPDLVHYVVRDRRPVSYGAAFEQPVRSHGQGYVLPARQALTTYATTIDRLIGTRHRITHGHATTAGTPIGELGTHHTGFDDLAATCARTALPDTPSQAAA</sequence>
<proteinExistence type="predicted"/>
<dbReference type="EMBL" id="BAAALR010000165">
    <property type="protein sequence ID" value="GAA1732929.1"/>
    <property type="molecule type" value="Genomic_DNA"/>
</dbReference>
<dbReference type="Proteomes" id="UP001499947">
    <property type="component" value="Unassembled WGS sequence"/>
</dbReference>
<protein>
    <submittedName>
        <fullName evidence="1">Type I-E CRISPR-associated protein Cas7/Cse4/CasC</fullName>
    </submittedName>
</protein>
<evidence type="ECO:0000313" key="1">
    <source>
        <dbReference type="EMBL" id="GAA1732929.1"/>
    </source>
</evidence>